<dbReference type="AlphaFoldDB" id="A0A644XIE4"/>
<comment type="caution">
    <text evidence="1">The sequence shown here is derived from an EMBL/GenBank/DDBJ whole genome shotgun (WGS) entry which is preliminary data.</text>
</comment>
<evidence type="ECO:0000313" key="1">
    <source>
        <dbReference type="EMBL" id="MPM15986.1"/>
    </source>
</evidence>
<organism evidence="1">
    <name type="scientific">bioreactor metagenome</name>
    <dbReference type="NCBI Taxonomy" id="1076179"/>
    <lineage>
        <taxon>unclassified sequences</taxon>
        <taxon>metagenomes</taxon>
        <taxon>ecological metagenomes</taxon>
    </lineage>
</organism>
<protein>
    <submittedName>
        <fullName evidence="1">Uncharacterized protein</fullName>
    </submittedName>
</protein>
<reference evidence="1" key="1">
    <citation type="submission" date="2019-08" db="EMBL/GenBank/DDBJ databases">
        <authorList>
            <person name="Kucharzyk K."/>
            <person name="Murdoch R.W."/>
            <person name="Higgins S."/>
            <person name="Loffler F."/>
        </authorList>
    </citation>
    <scope>NUCLEOTIDE SEQUENCE</scope>
</reference>
<dbReference type="EMBL" id="VSSQ01002532">
    <property type="protein sequence ID" value="MPM15986.1"/>
    <property type="molecule type" value="Genomic_DNA"/>
</dbReference>
<name>A0A644XIE4_9ZZZZ</name>
<sequence>MPDEEISAWLSQVIKLIDQLGFGFLVKVYHDVAAKDHMKPFFKREGLVHKIEPTEDYLVFDPLHHGAVPRGQLGQIAVLPGGGQGLGALGGVYPLLGDLQHPVGQVGRQNLGIPSGLVRSEELIDEHGQGIGLFPRGAARAPDAQVMAGNGALKLGQNGVPKVVKMLGFPHEKGVVGGDLIHEGDGRFPGLVLKHIVKILRKAVKAMLSQHRLKPAVDQRTFFILEMNPIMCLNVVSQLPEFFCCYGNQ</sequence>
<gene>
    <name evidence="1" type="ORF">SDC9_62360</name>
</gene>
<proteinExistence type="predicted"/>
<accession>A0A644XIE4</accession>